<comment type="caution">
    <text evidence="1">The sequence shown here is derived from an EMBL/GenBank/DDBJ whole genome shotgun (WGS) entry which is preliminary data.</text>
</comment>
<name>A0A6A3BM19_HIBSY</name>
<evidence type="ECO:0000313" key="1">
    <source>
        <dbReference type="EMBL" id="KAE8718026.1"/>
    </source>
</evidence>
<accession>A0A6A3BM19</accession>
<dbReference type="Proteomes" id="UP000436088">
    <property type="component" value="Unassembled WGS sequence"/>
</dbReference>
<evidence type="ECO:0000313" key="2">
    <source>
        <dbReference type="Proteomes" id="UP000436088"/>
    </source>
</evidence>
<dbReference type="InterPro" id="IPR007750">
    <property type="entry name" value="DUF674"/>
</dbReference>
<sequence length="323" mass="35657">MRSMNRRILRVLFVVAKILKIPPYCRHVQSRLQFYRKALHHKIIRAVNATSGIHWPSILAFMSAGNVSIYNSVHNMAANTISLKLLLESTSQRVLFAEAGKDFVDFLFNILSLPVGTIVSLLTKQEMVGCLGNLCHSLETMNDTYIQPTVSKDTLLKPVVPNNAVIVPLLLPTADSSKSTEIYRCGNMYHRSSCSLYVANHSGSICPSCGNNMSQIATIVNQQKKDASTDEGGYVKGVITYMIMDDLVVRPMSAISCITLLNKFDIKDVGVLEEKTIDVGMDEGVKLLKASLQSKTVLTDVFLEKQPGKSDVNDSAEPFPIMI</sequence>
<dbReference type="EMBL" id="VEPZ02000817">
    <property type="protein sequence ID" value="KAE8718026.1"/>
    <property type="molecule type" value="Genomic_DNA"/>
</dbReference>
<gene>
    <name evidence="1" type="ORF">F3Y22_tig00110020pilonHSYRG00467</name>
</gene>
<dbReference type="PANTHER" id="PTHR33103:SF110">
    <property type="entry name" value="DUF674 FAMILY PROTEIN"/>
    <property type="match status" value="1"/>
</dbReference>
<dbReference type="AlphaFoldDB" id="A0A6A3BM19"/>
<keyword evidence="2" id="KW-1185">Reference proteome</keyword>
<organism evidence="1 2">
    <name type="scientific">Hibiscus syriacus</name>
    <name type="common">Rose of Sharon</name>
    <dbReference type="NCBI Taxonomy" id="106335"/>
    <lineage>
        <taxon>Eukaryota</taxon>
        <taxon>Viridiplantae</taxon>
        <taxon>Streptophyta</taxon>
        <taxon>Embryophyta</taxon>
        <taxon>Tracheophyta</taxon>
        <taxon>Spermatophyta</taxon>
        <taxon>Magnoliopsida</taxon>
        <taxon>eudicotyledons</taxon>
        <taxon>Gunneridae</taxon>
        <taxon>Pentapetalae</taxon>
        <taxon>rosids</taxon>
        <taxon>malvids</taxon>
        <taxon>Malvales</taxon>
        <taxon>Malvaceae</taxon>
        <taxon>Malvoideae</taxon>
        <taxon>Hibiscus</taxon>
    </lineage>
</organism>
<evidence type="ECO:0008006" key="3">
    <source>
        <dbReference type="Google" id="ProtNLM"/>
    </source>
</evidence>
<protein>
    <recommendedName>
        <fullName evidence="3">DUF674 domain-containing protein</fullName>
    </recommendedName>
</protein>
<dbReference type="Pfam" id="PF05056">
    <property type="entry name" value="DUF674"/>
    <property type="match status" value="1"/>
</dbReference>
<reference evidence="1" key="1">
    <citation type="submission" date="2019-09" db="EMBL/GenBank/DDBJ databases">
        <title>Draft genome information of white flower Hibiscus syriacus.</title>
        <authorList>
            <person name="Kim Y.-M."/>
        </authorList>
    </citation>
    <scope>NUCLEOTIDE SEQUENCE [LARGE SCALE GENOMIC DNA]</scope>
    <source>
        <strain evidence="1">YM2019G1</strain>
    </source>
</reference>
<proteinExistence type="predicted"/>
<dbReference type="PANTHER" id="PTHR33103">
    <property type="entry name" value="OS01G0153900 PROTEIN"/>
    <property type="match status" value="1"/>
</dbReference>